<keyword evidence="4" id="KW-1185">Reference proteome</keyword>
<feature type="coiled-coil region" evidence="1">
    <location>
        <begin position="3"/>
        <end position="51"/>
    </location>
</feature>
<dbReference type="InterPro" id="IPR007236">
    <property type="entry name" value="SlyX"/>
</dbReference>
<dbReference type="PANTHER" id="PTHR36508:SF1">
    <property type="entry name" value="PROTEIN SLYX"/>
    <property type="match status" value="1"/>
</dbReference>
<dbReference type="STRING" id="549.BEE12_04995"/>
<evidence type="ECO:0000256" key="1">
    <source>
        <dbReference type="SAM" id="Coils"/>
    </source>
</evidence>
<feature type="compositionally biased region" description="Basic and acidic residues" evidence="2">
    <location>
        <begin position="119"/>
        <end position="147"/>
    </location>
</feature>
<keyword evidence="1" id="KW-0175">Coiled coil</keyword>
<sequence>MQQSEWEQRLETLESKLAFQEMTIDQLNSAVVQHELEMNKMREQMRILTDKLKANAPSIVASQSEGDATTALLIAGYLAPAYPGQNQNARQKKGHPRVALKGLLRLSGCSRSRQCHNRLYPDHGRGRDHGRDRGHDDGHLHREHGHEPVLPAWLRG</sequence>
<dbReference type="Pfam" id="PF04102">
    <property type="entry name" value="SlyX"/>
    <property type="match status" value="1"/>
</dbReference>
<dbReference type="PANTHER" id="PTHR36508">
    <property type="entry name" value="PROTEIN SLYX"/>
    <property type="match status" value="1"/>
</dbReference>
<evidence type="ECO:0000313" key="3">
    <source>
        <dbReference type="EMBL" id="SUB14725.1"/>
    </source>
</evidence>
<evidence type="ECO:0000313" key="4">
    <source>
        <dbReference type="Proteomes" id="UP000254640"/>
    </source>
</evidence>
<organism evidence="3 4">
    <name type="scientific">Enterobacter agglomerans</name>
    <name type="common">Erwinia herbicola</name>
    <name type="synonym">Pantoea agglomerans</name>
    <dbReference type="NCBI Taxonomy" id="549"/>
    <lineage>
        <taxon>Bacteria</taxon>
        <taxon>Pseudomonadati</taxon>
        <taxon>Pseudomonadota</taxon>
        <taxon>Gammaproteobacteria</taxon>
        <taxon>Enterobacterales</taxon>
        <taxon>Erwiniaceae</taxon>
        <taxon>Pantoea</taxon>
        <taxon>Pantoea agglomerans group</taxon>
    </lineage>
</organism>
<gene>
    <name evidence="3" type="ORF">NCTC9381_00575</name>
</gene>
<dbReference type="Proteomes" id="UP000254640">
    <property type="component" value="Unassembled WGS sequence"/>
</dbReference>
<name>A0A379A9Y8_ENTAG</name>
<reference evidence="3 4" key="1">
    <citation type="submission" date="2018-06" db="EMBL/GenBank/DDBJ databases">
        <authorList>
            <consortium name="Pathogen Informatics"/>
            <person name="Doyle S."/>
        </authorList>
    </citation>
    <scope>NUCLEOTIDE SEQUENCE [LARGE SCALE GENOMIC DNA]</scope>
    <source>
        <strain evidence="3 4">NCTC9381</strain>
    </source>
</reference>
<accession>A0A379A9Y8</accession>
<evidence type="ECO:0000256" key="2">
    <source>
        <dbReference type="SAM" id="MobiDB-lite"/>
    </source>
</evidence>
<protein>
    <submittedName>
        <fullName evidence="3">Phi X174 lysis protein</fullName>
    </submittedName>
</protein>
<dbReference type="EMBL" id="UGSO01000001">
    <property type="protein sequence ID" value="SUB14725.1"/>
    <property type="molecule type" value="Genomic_DNA"/>
</dbReference>
<feature type="region of interest" description="Disordered" evidence="2">
    <location>
        <begin position="114"/>
        <end position="156"/>
    </location>
</feature>
<dbReference type="AlphaFoldDB" id="A0A379A9Y8"/>
<dbReference type="Gene3D" id="1.20.5.300">
    <property type="match status" value="1"/>
</dbReference>
<proteinExistence type="predicted"/>